<evidence type="ECO:0000313" key="4">
    <source>
        <dbReference type="Proteomes" id="UP001596074"/>
    </source>
</evidence>
<keyword evidence="1" id="KW-0808">Transferase</keyword>
<dbReference type="Gene3D" id="3.30.565.10">
    <property type="entry name" value="Histidine kinase-like ATPase, C-terminal domain"/>
    <property type="match status" value="1"/>
</dbReference>
<accession>A0ABW1A2H5</accession>
<comment type="caution">
    <text evidence="3">The sequence shown here is derived from an EMBL/GenBank/DDBJ whole genome shotgun (WGS) entry which is preliminary data.</text>
</comment>
<dbReference type="Proteomes" id="UP001596074">
    <property type="component" value="Unassembled WGS sequence"/>
</dbReference>
<keyword evidence="4" id="KW-1185">Reference proteome</keyword>
<keyword evidence="3" id="KW-0547">Nucleotide-binding</keyword>
<dbReference type="InterPro" id="IPR036890">
    <property type="entry name" value="HATPase_C_sf"/>
</dbReference>
<dbReference type="InterPro" id="IPR050267">
    <property type="entry name" value="Anti-sigma-factor_SerPK"/>
</dbReference>
<dbReference type="Pfam" id="PF13581">
    <property type="entry name" value="HATPase_c_2"/>
    <property type="match status" value="1"/>
</dbReference>
<evidence type="ECO:0000256" key="1">
    <source>
        <dbReference type="ARBA" id="ARBA00022527"/>
    </source>
</evidence>
<dbReference type="PANTHER" id="PTHR35526">
    <property type="entry name" value="ANTI-SIGMA-F FACTOR RSBW-RELATED"/>
    <property type="match status" value="1"/>
</dbReference>
<sequence>MTRSAPRARAFVGRVAGDRLRVDAEVLGDIGLCVGELVANACEHTASGQGGRVAVVVEARRAVVRVTVIDDGGADGKPHVAEPFGEDGRGLRLVEALAAGWGVDEADGGSAVWAEFPAAV</sequence>
<dbReference type="EMBL" id="JBHSON010000036">
    <property type="protein sequence ID" value="MFC5748872.1"/>
    <property type="molecule type" value="Genomic_DNA"/>
</dbReference>
<proteinExistence type="predicted"/>
<dbReference type="CDD" id="cd16936">
    <property type="entry name" value="HATPase_RsbW-like"/>
    <property type="match status" value="1"/>
</dbReference>
<dbReference type="RefSeq" id="WP_378284562.1">
    <property type="nucleotide sequence ID" value="NZ_JBHSON010000036.1"/>
</dbReference>
<feature type="domain" description="Histidine kinase/HSP90-like ATPase" evidence="2">
    <location>
        <begin position="4"/>
        <end position="114"/>
    </location>
</feature>
<dbReference type="SUPFAM" id="SSF55874">
    <property type="entry name" value="ATPase domain of HSP90 chaperone/DNA topoisomerase II/histidine kinase"/>
    <property type="match status" value="1"/>
</dbReference>
<name>A0ABW1A2H5_9ACTN</name>
<dbReference type="GO" id="GO:0005524">
    <property type="term" value="F:ATP binding"/>
    <property type="evidence" value="ECO:0007669"/>
    <property type="project" value="UniProtKB-KW"/>
</dbReference>
<organism evidence="3 4">
    <name type="scientific">Actinomadura rugatobispora</name>
    <dbReference type="NCBI Taxonomy" id="1994"/>
    <lineage>
        <taxon>Bacteria</taxon>
        <taxon>Bacillati</taxon>
        <taxon>Actinomycetota</taxon>
        <taxon>Actinomycetes</taxon>
        <taxon>Streptosporangiales</taxon>
        <taxon>Thermomonosporaceae</taxon>
        <taxon>Actinomadura</taxon>
    </lineage>
</organism>
<reference evidence="4" key="1">
    <citation type="journal article" date="2019" name="Int. J. Syst. Evol. Microbiol.">
        <title>The Global Catalogue of Microorganisms (GCM) 10K type strain sequencing project: providing services to taxonomists for standard genome sequencing and annotation.</title>
        <authorList>
            <consortium name="The Broad Institute Genomics Platform"/>
            <consortium name="The Broad Institute Genome Sequencing Center for Infectious Disease"/>
            <person name="Wu L."/>
            <person name="Ma J."/>
        </authorList>
    </citation>
    <scope>NUCLEOTIDE SEQUENCE [LARGE SCALE GENOMIC DNA]</scope>
    <source>
        <strain evidence="4">KCTC 42087</strain>
    </source>
</reference>
<keyword evidence="1" id="KW-0723">Serine/threonine-protein kinase</keyword>
<keyword evidence="1" id="KW-0418">Kinase</keyword>
<dbReference type="InterPro" id="IPR003594">
    <property type="entry name" value="HATPase_dom"/>
</dbReference>
<evidence type="ECO:0000313" key="3">
    <source>
        <dbReference type="EMBL" id="MFC5748872.1"/>
    </source>
</evidence>
<dbReference type="PANTHER" id="PTHR35526:SF3">
    <property type="entry name" value="ANTI-SIGMA-F FACTOR RSBW"/>
    <property type="match status" value="1"/>
</dbReference>
<evidence type="ECO:0000259" key="2">
    <source>
        <dbReference type="Pfam" id="PF13581"/>
    </source>
</evidence>
<gene>
    <name evidence="3" type="ORF">ACFPZN_24925</name>
</gene>
<protein>
    <submittedName>
        <fullName evidence="3">ATP-binding protein</fullName>
    </submittedName>
</protein>
<keyword evidence="3" id="KW-0067">ATP-binding</keyword>